<evidence type="ECO:0000259" key="1">
    <source>
        <dbReference type="PROSITE" id="PS50801"/>
    </source>
</evidence>
<protein>
    <submittedName>
        <fullName evidence="2">STAS domain-containing protein</fullName>
    </submittedName>
</protein>
<dbReference type="Gene3D" id="3.30.750.24">
    <property type="entry name" value="STAS domain"/>
    <property type="match status" value="1"/>
</dbReference>
<proteinExistence type="predicted"/>
<dbReference type="AlphaFoldDB" id="A0A9X1L242"/>
<evidence type="ECO:0000313" key="2">
    <source>
        <dbReference type="EMBL" id="MCB4799408.1"/>
    </source>
</evidence>
<evidence type="ECO:0000313" key="3">
    <source>
        <dbReference type="Proteomes" id="UP001139199"/>
    </source>
</evidence>
<gene>
    <name evidence="2" type="ORF">LG649_11155</name>
</gene>
<dbReference type="InterPro" id="IPR002645">
    <property type="entry name" value="STAS_dom"/>
</dbReference>
<dbReference type="EMBL" id="JAJAPW010000004">
    <property type="protein sequence ID" value="MCB4799408.1"/>
    <property type="molecule type" value="Genomic_DNA"/>
</dbReference>
<dbReference type="InterPro" id="IPR036513">
    <property type="entry name" value="STAS_dom_sf"/>
</dbReference>
<dbReference type="SUPFAM" id="SSF52091">
    <property type="entry name" value="SpoIIaa-like"/>
    <property type="match status" value="1"/>
</dbReference>
<dbReference type="Pfam" id="PF01740">
    <property type="entry name" value="STAS"/>
    <property type="match status" value="1"/>
</dbReference>
<reference evidence="2" key="1">
    <citation type="submission" date="2021-10" db="EMBL/GenBank/DDBJ databases">
        <title>Tamlana sargassums sp. nov., and Tamlana laminarinivorans sp. nov., two new bacteria isolated from the brown alga.</title>
        <authorList>
            <person name="Li J."/>
        </authorList>
    </citation>
    <scope>NUCLEOTIDE SEQUENCE</scope>
    <source>
        <strain evidence="2">PT2-4</strain>
    </source>
</reference>
<feature type="domain" description="STAS" evidence="1">
    <location>
        <begin position="1"/>
        <end position="61"/>
    </location>
</feature>
<organism evidence="2 3">
    <name type="scientific">Neotamlana laminarinivorans</name>
    <dbReference type="NCBI Taxonomy" id="2883124"/>
    <lineage>
        <taxon>Bacteria</taxon>
        <taxon>Pseudomonadati</taxon>
        <taxon>Bacteroidota</taxon>
        <taxon>Flavobacteriia</taxon>
        <taxon>Flavobacteriales</taxon>
        <taxon>Flavobacteriaceae</taxon>
        <taxon>Neotamlana</taxon>
    </lineage>
</organism>
<name>A0A9X1L242_9FLAO</name>
<keyword evidence="3" id="KW-1185">Reference proteome</keyword>
<dbReference type="PROSITE" id="PS50801">
    <property type="entry name" value="STAS"/>
    <property type="match status" value="1"/>
</dbReference>
<accession>A0A9X1L242</accession>
<dbReference type="RefSeq" id="WP_226543894.1">
    <property type="nucleotide sequence ID" value="NZ_JAJAPW010000004.1"/>
</dbReference>
<comment type="caution">
    <text evidence="2">The sequence shown here is derived from an EMBL/GenBank/DDBJ whole genome shotgun (WGS) entry which is preliminary data.</text>
</comment>
<dbReference type="Proteomes" id="UP001139199">
    <property type="component" value="Unassembled WGS sequence"/>
</dbReference>
<sequence length="86" mass="10069">MSFRINTQNSMFFIEGTLDATTVKKFKNDLKEILELHSEITINFEKLEYVSFSGLKALIELNLFAFENKKLIKVEGKQLKEFYKIA</sequence>